<evidence type="ECO:0000256" key="2">
    <source>
        <dbReference type="ARBA" id="ARBA00023015"/>
    </source>
</evidence>
<protein>
    <recommendedName>
        <fullName evidence="7">Zn(2)-C6 fungal-type domain-containing protein</fullName>
    </recommendedName>
</protein>
<feature type="compositionally biased region" description="Low complexity" evidence="6">
    <location>
        <begin position="154"/>
        <end position="173"/>
    </location>
</feature>
<dbReference type="OrthoDB" id="189997at2759"/>
<dbReference type="eggNOG" id="ENOG502TF7M">
    <property type="taxonomic scope" value="Eukaryota"/>
</dbReference>
<evidence type="ECO:0000256" key="6">
    <source>
        <dbReference type="SAM" id="MobiDB-lite"/>
    </source>
</evidence>
<feature type="domain" description="Zn(2)-C6 fungal-type" evidence="7">
    <location>
        <begin position="172"/>
        <end position="202"/>
    </location>
</feature>
<dbReference type="InterPro" id="IPR036864">
    <property type="entry name" value="Zn2-C6_fun-type_DNA-bd_sf"/>
</dbReference>
<dbReference type="GO" id="GO:0000435">
    <property type="term" value="P:positive regulation of transcription from RNA polymerase II promoter by galactose"/>
    <property type="evidence" value="ECO:0007669"/>
    <property type="project" value="TreeGrafter"/>
</dbReference>
<feature type="region of interest" description="Disordered" evidence="6">
    <location>
        <begin position="1"/>
        <end position="24"/>
    </location>
</feature>
<dbReference type="AlphaFoldDB" id="G3BDR3"/>
<keyword evidence="3" id="KW-0238">DNA-binding</keyword>
<dbReference type="Gene3D" id="4.10.240.10">
    <property type="entry name" value="Zn(2)-C6 fungal-type DNA-binding domain"/>
    <property type="match status" value="2"/>
</dbReference>
<proteinExistence type="predicted"/>
<evidence type="ECO:0000313" key="8">
    <source>
        <dbReference type="EMBL" id="EGV60359.1"/>
    </source>
</evidence>
<dbReference type="PANTHER" id="PTHR47424:SF3">
    <property type="entry name" value="REGULATORY PROTEIN GAL4"/>
    <property type="match status" value="1"/>
</dbReference>
<evidence type="ECO:0000259" key="7">
    <source>
        <dbReference type="PROSITE" id="PS50048"/>
    </source>
</evidence>
<sequence length="660" mass="74802">MDLQHEPKEEDSQEQQQEVDQETTLQDASVLIDSQLAAGRSPADIVKRFRTSRTARADYTPELLVSVAATSDGKCVVNCHRCYRLKKKCSREFPQCQYCLKTNHDCFYVDRKRAKKNFSSEYFPSTSTTTKVGGEDGGEGDGESEAMTDSTQMAPESSAASPVKSSSLNPTSCTRCSRLKRRCSRSLPQCRHCVRTSNECVYDKNKKYRVLSFDQLVQAAAAATARASETSQSGANSHEASDEFTQIDPHVPSASASVSTNEGTSTHPFKKSRSRSEEELINIKSFGADASLPSTFIDNFFYNYEYTYPVVHKTEMEAELRQIDFASEALVNLKMYVVLSIGCLVYDSINRTDQFAEYFNEHLLESVADSVENPNPDVANVALAALVALYYVNRKRFNQSWNMVGVLTRLMIKFDLYRRKGVYADIFWTVYNLDKDLSLILDKPSQLPVDSIIEAPVPQDDLTRKFNELYRLENKINNYKLSLKTSRGEDTTVRIISNEIENWRVSVSSLLHVHFFDSTNLQEFTTLVNLNYFYLCIELDELADVKSSQFMLQFLSQYFALTLNEKQKSMVGLSINNLMYYQKLLKVIRYNALNVISDRKSQGYVENLQIVLNLLKYMSSYCDVSVLVSLCQHLSDVRDSDEARATVNTIVAKTTPIPSI</sequence>
<evidence type="ECO:0000256" key="3">
    <source>
        <dbReference type="ARBA" id="ARBA00023125"/>
    </source>
</evidence>
<dbReference type="SUPFAM" id="SSF57701">
    <property type="entry name" value="Zn2/Cys6 DNA-binding domain"/>
    <property type="match status" value="2"/>
</dbReference>
<name>G3BDR3_CANTC</name>
<evidence type="ECO:0000256" key="5">
    <source>
        <dbReference type="ARBA" id="ARBA00023242"/>
    </source>
</evidence>
<dbReference type="SMART" id="SM00906">
    <property type="entry name" value="Fungal_trans"/>
    <property type="match status" value="1"/>
</dbReference>
<dbReference type="EMBL" id="GL996528">
    <property type="protein sequence ID" value="EGV60359.1"/>
    <property type="molecule type" value="Genomic_DNA"/>
</dbReference>
<keyword evidence="1" id="KW-0479">Metal-binding</keyword>
<accession>G3BDR3</accession>
<dbReference type="GO" id="GO:0000981">
    <property type="term" value="F:DNA-binding transcription factor activity, RNA polymerase II-specific"/>
    <property type="evidence" value="ECO:0007669"/>
    <property type="project" value="InterPro"/>
</dbReference>
<keyword evidence="2" id="KW-0805">Transcription regulation</keyword>
<gene>
    <name evidence="8" type="ORF">CANTEDRAFT_95813</name>
</gene>
<keyword evidence="4" id="KW-0804">Transcription</keyword>
<dbReference type="InterPro" id="IPR051127">
    <property type="entry name" value="Fungal_SecMet_Regulators"/>
</dbReference>
<dbReference type="HOGENOM" id="CLU_020810_0_0_1"/>
<evidence type="ECO:0000313" key="9">
    <source>
        <dbReference type="Proteomes" id="UP000000707"/>
    </source>
</evidence>
<dbReference type="PANTHER" id="PTHR47424">
    <property type="entry name" value="REGULATORY PROTEIN GAL4"/>
    <property type="match status" value="1"/>
</dbReference>
<dbReference type="PROSITE" id="PS50048">
    <property type="entry name" value="ZN2_CY6_FUNGAL_2"/>
    <property type="match status" value="2"/>
</dbReference>
<feature type="compositionally biased region" description="Polar residues" evidence="6">
    <location>
        <begin position="254"/>
        <end position="267"/>
    </location>
</feature>
<evidence type="ECO:0000256" key="1">
    <source>
        <dbReference type="ARBA" id="ARBA00022723"/>
    </source>
</evidence>
<dbReference type="InterPro" id="IPR001138">
    <property type="entry name" value="Zn2Cys6_DnaBD"/>
</dbReference>
<organism evidence="9">
    <name type="scientific">Candida tenuis (strain ATCC 10573 / BCRC 21748 / CBS 615 / JCM 9827 / NBRC 10315 / NRRL Y-1498 / VKM Y-70)</name>
    <name type="common">Yeast</name>
    <name type="synonym">Yamadazyma tenuis</name>
    <dbReference type="NCBI Taxonomy" id="590646"/>
    <lineage>
        <taxon>Eukaryota</taxon>
        <taxon>Fungi</taxon>
        <taxon>Dikarya</taxon>
        <taxon>Ascomycota</taxon>
        <taxon>Saccharomycotina</taxon>
        <taxon>Pichiomycetes</taxon>
        <taxon>Debaryomycetaceae</taxon>
        <taxon>Yamadazyma</taxon>
    </lineage>
</organism>
<dbReference type="Proteomes" id="UP000000707">
    <property type="component" value="Unassembled WGS sequence"/>
</dbReference>
<dbReference type="GO" id="GO:0008270">
    <property type="term" value="F:zinc ion binding"/>
    <property type="evidence" value="ECO:0007669"/>
    <property type="project" value="InterPro"/>
</dbReference>
<feature type="domain" description="Zn(2)-C6 fungal-type" evidence="7">
    <location>
        <begin position="78"/>
        <end position="108"/>
    </location>
</feature>
<feature type="compositionally biased region" description="Acidic residues" evidence="6">
    <location>
        <begin position="136"/>
        <end position="146"/>
    </location>
</feature>
<dbReference type="InterPro" id="IPR007219">
    <property type="entry name" value="XnlR_reg_dom"/>
</dbReference>
<dbReference type="SMART" id="SM00066">
    <property type="entry name" value="GAL4"/>
    <property type="match status" value="2"/>
</dbReference>
<dbReference type="Pfam" id="PF04082">
    <property type="entry name" value="Fungal_trans"/>
    <property type="match status" value="1"/>
</dbReference>
<dbReference type="CDD" id="cd00067">
    <property type="entry name" value="GAL4"/>
    <property type="match status" value="2"/>
</dbReference>
<dbReference type="Pfam" id="PF00172">
    <property type="entry name" value="Zn_clus"/>
    <property type="match status" value="2"/>
</dbReference>
<dbReference type="GO" id="GO:0000978">
    <property type="term" value="F:RNA polymerase II cis-regulatory region sequence-specific DNA binding"/>
    <property type="evidence" value="ECO:0007669"/>
    <property type="project" value="TreeGrafter"/>
</dbReference>
<evidence type="ECO:0000256" key="4">
    <source>
        <dbReference type="ARBA" id="ARBA00023163"/>
    </source>
</evidence>
<dbReference type="CDD" id="cd12148">
    <property type="entry name" value="fungal_TF_MHR"/>
    <property type="match status" value="1"/>
</dbReference>
<keyword evidence="9" id="KW-1185">Reference proteome</keyword>
<feature type="region of interest" description="Disordered" evidence="6">
    <location>
        <begin position="250"/>
        <end position="275"/>
    </location>
</feature>
<dbReference type="PROSITE" id="PS00463">
    <property type="entry name" value="ZN2_CY6_FUNGAL_1"/>
    <property type="match status" value="1"/>
</dbReference>
<feature type="compositionally biased region" description="Basic and acidic residues" evidence="6">
    <location>
        <begin position="1"/>
        <end position="10"/>
    </location>
</feature>
<feature type="compositionally biased region" description="Acidic residues" evidence="6">
    <location>
        <begin position="11"/>
        <end position="21"/>
    </location>
</feature>
<reference evidence="8 9" key="1">
    <citation type="journal article" date="2011" name="Proc. Natl. Acad. Sci. U.S.A.">
        <title>Comparative genomics of xylose-fermenting fungi for enhanced biofuel production.</title>
        <authorList>
            <person name="Wohlbach D.J."/>
            <person name="Kuo A."/>
            <person name="Sato T.K."/>
            <person name="Potts K.M."/>
            <person name="Salamov A.A."/>
            <person name="LaButti K.M."/>
            <person name="Sun H."/>
            <person name="Clum A."/>
            <person name="Pangilinan J.L."/>
            <person name="Lindquist E.A."/>
            <person name="Lucas S."/>
            <person name="Lapidus A."/>
            <person name="Jin M."/>
            <person name="Gunawan C."/>
            <person name="Balan V."/>
            <person name="Dale B.E."/>
            <person name="Jeffries T.W."/>
            <person name="Zinkel R."/>
            <person name="Barry K.W."/>
            <person name="Grigoriev I.V."/>
            <person name="Gasch A.P."/>
        </authorList>
    </citation>
    <scope>NUCLEOTIDE SEQUENCE [LARGE SCALE GENOMIC DNA]</scope>
    <source>
        <strain evidence="9">ATCC 10573 / BCRC 21748 / CBS 615 / JCM 9827 / NBRC 10315 / NRRL Y-1498 / VKM Y-70</strain>
    </source>
</reference>
<dbReference type="GO" id="GO:0005634">
    <property type="term" value="C:nucleus"/>
    <property type="evidence" value="ECO:0007669"/>
    <property type="project" value="TreeGrafter"/>
</dbReference>
<keyword evidence="5" id="KW-0539">Nucleus</keyword>
<feature type="region of interest" description="Disordered" evidence="6">
    <location>
        <begin position="127"/>
        <end position="173"/>
    </location>
</feature>
<dbReference type="GO" id="GO:0006351">
    <property type="term" value="P:DNA-templated transcription"/>
    <property type="evidence" value="ECO:0007669"/>
    <property type="project" value="InterPro"/>
</dbReference>